<dbReference type="Pfam" id="PF07715">
    <property type="entry name" value="Plug"/>
    <property type="match status" value="1"/>
</dbReference>
<evidence type="ECO:0000256" key="6">
    <source>
        <dbReference type="ARBA" id="ARBA00023077"/>
    </source>
</evidence>
<dbReference type="SUPFAM" id="SSF56935">
    <property type="entry name" value="Porins"/>
    <property type="match status" value="1"/>
</dbReference>
<dbReference type="InterPro" id="IPR039426">
    <property type="entry name" value="TonB-dep_rcpt-like"/>
</dbReference>
<dbReference type="InterPro" id="IPR037066">
    <property type="entry name" value="Plug_dom_sf"/>
</dbReference>
<name>A0ABR9Y9Y5_9PROT</name>
<dbReference type="EMBL" id="JABCQO010000001">
    <property type="protein sequence ID" value="MBF0875366.1"/>
    <property type="molecule type" value="Genomic_DNA"/>
</dbReference>
<evidence type="ECO:0000259" key="12">
    <source>
        <dbReference type="Pfam" id="PF00593"/>
    </source>
</evidence>
<gene>
    <name evidence="14" type="ORF">HKD21_00690</name>
</gene>
<proteinExistence type="inferred from homology"/>
<dbReference type="PROSITE" id="PS52016">
    <property type="entry name" value="TONB_DEPENDENT_REC_3"/>
    <property type="match status" value="1"/>
</dbReference>
<dbReference type="Gene3D" id="2.170.130.10">
    <property type="entry name" value="TonB-dependent receptor, plug domain"/>
    <property type="match status" value="1"/>
</dbReference>
<evidence type="ECO:0000256" key="9">
    <source>
        <dbReference type="ARBA" id="ARBA00023237"/>
    </source>
</evidence>
<feature type="domain" description="TonB-dependent receptor-like beta-barrel" evidence="12">
    <location>
        <begin position="280"/>
        <end position="731"/>
    </location>
</feature>
<dbReference type="CDD" id="cd01347">
    <property type="entry name" value="ligand_gated_channel"/>
    <property type="match status" value="1"/>
</dbReference>
<keyword evidence="9 10" id="KW-0998">Cell outer membrane</keyword>
<evidence type="ECO:0000313" key="15">
    <source>
        <dbReference type="Proteomes" id="UP000630952"/>
    </source>
</evidence>
<evidence type="ECO:0000256" key="2">
    <source>
        <dbReference type="ARBA" id="ARBA00009810"/>
    </source>
</evidence>
<evidence type="ECO:0000313" key="14">
    <source>
        <dbReference type="EMBL" id="MBF0875366.1"/>
    </source>
</evidence>
<dbReference type="InterPro" id="IPR012910">
    <property type="entry name" value="Plug_dom"/>
</dbReference>
<dbReference type="Gene3D" id="2.40.170.20">
    <property type="entry name" value="TonB-dependent receptor, beta-barrel domain"/>
    <property type="match status" value="1"/>
</dbReference>
<evidence type="ECO:0000256" key="7">
    <source>
        <dbReference type="ARBA" id="ARBA00023136"/>
    </source>
</evidence>
<dbReference type="NCBIfam" id="TIGR01783">
    <property type="entry name" value="TonB-siderophor"/>
    <property type="match status" value="1"/>
</dbReference>
<keyword evidence="3 10" id="KW-0813">Transport</keyword>
<evidence type="ECO:0000256" key="1">
    <source>
        <dbReference type="ARBA" id="ARBA00004571"/>
    </source>
</evidence>
<keyword evidence="8 14" id="KW-0675">Receptor</keyword>
<comment type="caution">
    <text evidence="14">The sequence shown here is derived from an EMBL/GenBank/DDBJ whole genome shotgun (WGS) entry which is preliminary data.</text>
</comment>
<comment type="subcellular location">
    <subcellularLocation>
        <location evidence="1 10">Cell outer membrane</location>
        <topology evidence="1 10">Multi-pass membrane protein</topology>
    </subcellularLocation>
</comment>
<evidence type="ECO:0000256" key="5">
    <source>
        <dbReference type="ARBA" id="ARBA00022692"/>
    </source>
</evidence>
<comment type="similarity">
    <text evidence="2 10 11">Belongs to the TonB-dependent receptor family.</text>
</comment>
<evidence type="ECO:0000256" key="8">
    <source>
        <dbReference type="ARBA" id="ARBA00023170"/>
    </source>
</evidence>
<dbReference type="PANTHER" id="PTHR32552">
    <property type="entry name" value="FERRICHROME IRON RECEPTOR-RELATED"/>
    <property type="match status" value="1"/>
</dbReference>
<dbReference type="Pfam" id="PF00593">
    <property type="entry name" value="TonB_dep_Rec_b-barrel"/>
    <property type="match status" value="1"/>
</dbReference>
<evidence type="ECO:0000256" key="3">
    <source>
        <dbReference type="ARBA" id="ARBA00022448"/>
    </source>
</evidence>
<dbReference type="InterPro" id="IPR036942">
    <property type="entry name" value="Beta-barrel_TonB_sf"/>
</dbReference>
<evidence type="ECO:0000256" key="10">
    <source>
        <dbReference type="PROSITE-ProRule" id="PRU01360"/>
    </source>
</evidence>
<accession>A0ABR9Y9Y5</accession>
<dbReference type="Proteomes" id="UP000630952">
    <property type="component" value="Unassembled WGS sequence"/>
</dbReference>
<evidence type="ECO:0000256" key="11">
    <source>
        <dbReference type="RuleBase" id="RU003357"/>
    </source>
</evidence>
<dbReference type="InterPro" id="IPR010105">
    <property type="entry name" value="TonB_sidphr_rcpt"/>
</dbReference>
<keyword evidence="6 11" id="KW-0798">TonB box</keyword>
<organism evidence="14 15">
    <name type="scientific">Gluconobacter cerevisiae</name>
    <dbReference type="NCBI Taxonomy" id="1379734"/>
    <lineage>
        <taxon>Bacteria</taxon>
        <taxon>Pseudomonadati</taxon>
        <taxon>Pseudomonadota</taxon>
        <taxon>Alphaproteobacteria</taxon>
        <taxon>Acetobacterales</taxon>
        <taxon>Acetobacteraceae</taxon>
        <taxon>Gluconobacter</taxon>
    </lineage>
</organism>
<keyword evidence="4 10" id="KW-1134">Transmembrane beta strand</keyword>
<feature type="domain" description="TonB-dependent receptor plug" evidence="13">
    <location>
        <begin position="108"/>
        <end position="204"/>
    </location>
</feature>
<sequence>MQTGNNPAFGSRPGTRFRKTLYAIALLSGGWEEAMAQTAPVDLSATEYEQGKVSTKRKTSSVVTTDADVPGSVEQLLVHGHRTTASTDGTGTYTVRAVSTTRMLLRPEDVPQSISVLSTQQMKDQNLFTVDNALKQVAGVNVNLYGDGTAGFSSRGFQLAAQYDGSPATGGLQLAQQFDLAIYDRIEVLRGPDGVLQGSSTPGGSINFVHKRPTETFQGNASFSAGSWNNYHVTVDVDGPIGNSKIVSARLVMAGTDRDFFYKNAYDRRWTIYGVTDVHIDRRTTLTVSVTSQSNDTTRYMGLPRMSGTGADLNLPRNTFIGSDWNKGQVPTTEVMAQLERRFGAGWVGRVTGRHRTADTNLQYSYINAYNAKTQTANYVAARSLYSETNDSVDGYLTGPLHLLNRTHTLMIGANYNRYVYEGGGASVNSRTNAALAGLPISDYGAISGAILPSIKSRSWQPTEQWGVYGQGRFQLMPSIFLTLGGRISGYVQKSRDLVPGAVTSTSIDQQGILTPYAALVYHVLPHITFYASYTDTFSPQSAYGVDGRQLQPVRGGQLEGGMKGALFNQMLSFTMAGYKIVQRNDAIANSDLDPTCGPSHTATCYVAAGKTRSQGAEAEVIGRPLPGWDINASYTYNDNRIVDNGTPSNAGLAYAGNSPRHLWKLWTHYRFEPYRGAQKNIWSIGGGINAQSGTFGTNRLVTQSGYITASAQIGYQWNRYLALTMNLNNISNTRYYQRLGNFYYYNYYGEPRNFMFTLRSNF</sequence>
<keyword evidence="15" id="KW-1185">Reference proteome</keyword>
<reference evidence="14" key="2">
    <citation type="submission" date="2020-11" db="EMBL/GenBank/DDBJ databases">
        <title>Description of novel Gluconobacter species.</title>
        <authorList>
            <person name="Cleenwerck I."/>
            <person name="Cnockaert M."/>
            <person name="Borremans W."/>
            <person name="Wieme A.D."/>
            <person name="De Vuyst L."/>
            <person name="Vandamme P."/>
        </authorList>
    </citation>
    <scope>NUCLEOTIDE SEQUENCE</scope>
    <source>
        <strain evidence="14">LMG 27748</strain>
    </source>
</reference>
<dbReference type="PANTHER" id="PTHR32552:SF74">
    <property type="entry name" value="HYDROXAMATE SIDEROPHORE RECEPTOR FHUE"/>
    <property type="match status" value="1"/>
</dbReference>
<evidence type="ECO:0000256" key="4">
    <source>
        <dbReference type="ARBA" id="ARBA00022452"/>
    </source>
</evidence>
<keyword evidence="7 10" id="KW-0472">Membrane</keyword>
<reference evidence="14" key="1">
    <citation type="submission" date="2020-04" db="EMBL/GenBank/DDBJ databases">
        <authorList>
            <person name="Sombolestani A."/>
        </authorList>
    </citation>
    <scope>NUCLEOTIDE SEQUENCE</scope>
    <source>
        <strain evidence="14">LMG 27748</strain>
    </source>
</reference>
<dbReference type="InterPro" id="IPR000531">
    <property type="entry name" value="Beta-barrel_TonB"/>
</dbReference>
<evidence type="ECO:0000259" key="13">
    <source>
        <dbReference type="Pfam" id="PF07715"/>
    </source>
</evidence>
<keyword evidence="5 10" id="KW-0812">Transmembrane</keyword>
<protein>
    <submittedName>
        <fullName evidence="14">TonB-dependent siderophore receptor</fullName>
    </submittedName>
</protein>